<sequence>MFSDTDSITLTDVVQTQGCAMLRVAGKLDVSTEQQLQEHAGTLVDAGHHHLVLDLTALAFCDSRGLNCLLSLNWLCQRFNGELLLAAVGNRVLQMLALTGTQHVFRCYPTPGAALAAVPPEHRPVWPPTG</sequence>
<organism evidence="4 5">
    <name type="scientific">Streptomyces chumphonensis</name>
    <dbReference type="NCBI Taxonomy" id="1214925"/>
    <lineage>
        <taxon>Bacteria</taxon>
        <taxon>Bacillati</taxon>
        <taxon>Actinomycetota</taxon>
        <taxon>Actinomycetes</taxon>
        <taxon>Kitasatosporales</taxon>
        <taxon>Streptomycetaceae</taxon>
        <taxon>Streptomyces</taxon>
    </lineage>
</organism>
<evidence type="ECO:0000256" key="2">
    <source>
        <dbReference type="RuleBase" id="RU003749"/>
    </source>
</evidence>
<name>A0A927F250_9ACTN</name>
<protein>
    <recommendedName>
        <fullName evidence="2">Anti-sigma factor antagonist</fullName>
    </recommendedName>
</protein>
<evidence type="ECO:0000256" key="1">
    <source>
        <dbReference type="ARBA" id="ARBA00009013"/>
    </source>
</evidence>
<keyword evidence="5" id="KW-1185">Reference proteome</keyword>
<dbReference type="Gene3D" id="3.30.750.24">
    <property type="entry name" value="STAS domain"/>
    <property type="match status" value="1"/>
</dbReference>
<dbReference type="NCBIfam" id="TIGR00377">
    <property type="entry name" value="ant_ant_sig"/>
    <property type="match status" value="1"/>
</dbReference>
<dbReference type="AlphaFoldDB" id="A0A927F250"/>
<gene>
    <name evidence="4" type="ORF">IF129_15400</name>
</gene>
<reference evidence="4" key="1">
    <citation type="submission" date="2020-09" db="EMBL/GenBank/DDBJ databases">
        <title>Secondary metabolite and genome analysis of marine Streptomyces chumphonensis KK1-2T.</title>
        <authorList>
            <person name="Phongsopitanun W."/>
            <person name="Kanchanasin P."/>
            <person name="Pittayakhajonwut P."/>
            <person name="Suwanborirux K."/>
            <person name="Tanasupawat S."/>
        </authorList>
    </citation>
    <scope>NUCLEOTIDE SEQUENCE</scope>
    <source>
        <strain evidence="4">KK1-2</strain>
    </source>
</reference>
<dbReference type="InterPro" id="IPR003658">
    <property type="entry name" value="Anti-sigma_ant"/>
</dbReference>
<dbReference type="EMBL" id="JACXYU010000007">
    <property type="protein sequence ID" value="MBD3932931.1"/>
    <property type="molecule type" value="Genomic_DNA"/>
</dbReference>
<dbReference type="CDD" id="cd07043">
    <property type="entry name" value="STAS_anti-anti-sigma_factors"/>
    <property type="match status" value="1"/>
</dbReference>
<comment type="caution">
    <text evidence="4">The sequence shown here is derived from an EMBL/GenBank/DDBJ whole genome shotgun (WGS) entry which is preliminary data.</text>
</comment>
<dbReference type="RefSeq" id="WP_191210229.1">
    <property type="nucleotide sequence ID" value="NZ_BAABKL010000050.1"/>
</dbReference>
<accession>A0A927F250</accession>
<dbReference type="Proteomes" id="UP000632289">
    <property type="component" value="Unassembled WGS sequence"/>
</dbReference>
<evidence type="ECO:0000313" key="5">
    <source>
        <dbReference type="Proteomes" id="UP000632289"/>
    </source>
</evidence>
<comment type="similarity">
    <text evidence="1 2">Belongs to the anti-sigma-factor antagonist family.</text>
</comment>
<dbReference type="SUPFAM" id="SSF52091">
    <property type="entry name" value="SpoIIaa-like"/>
    <property type="match status" value="1"/>
</dbReference>
<dbReference type="PANTHER" id="PTHR33495:SF2">
    <property type="entry name" value="ANTI-SIGMA FACTOR ANTAGONIST TM_1081-RELATED"/>
    <property type="match status" value="1"/>
</dbReference>
<evidence type="ECO:0000259" key="3">
    <source>
        <dbReference type="PROSITE" id="PS50801"/>
    </source>
</evidence>
<evidence type="ECO:0000313" key="4">
    <source>
        <dbReference type="EMBL" id="MBD3932931.1"/>
    </source>
</evidence>
<feature type="domain" description="STAS" evidence="3">
    <location>
        <begin position="9"/>
        <end position="118"/>
    </location>
</feature>
<dbReference type="PANTHER" id="PTHR33495">
    <property type="entry name" value="ANTI-SIGMA FACTOR ANTAGONIST TM_1081-RELATED-RELATED"/>
    <property type="match status" value="1"/>
</dbReference>
<dbReference type="InterPro" id="IPR002645">
    <property type="entry name" value="STAS_dom"/>
</dbReference>
<proteinExistence type="inferred from homology"/>
<dbReference type="PROSITE" id="PS50801">
    <property type="entry name" value="STAS"/>
    <property type="match status" value="1"/>
</dbReference>
<dbReference type="Pfam" id="PF01740">
    <property type="entry name" value="STAS"/>
    <property type="match status" value="1"/>
</dbReference>
<dbReference type="InterPro" id="IPR036513">
    <property type="entry name" value="STAS_dom_sf"/>
</dbReference>
<dbReference type="GO" id="GO:0043856">
    <property type="term" value="F:anti-sigma factor antagonist activity"/>
    <property type="evidence" value="ECO:0007669"/>
    <property type="project" value="InterPro"/>
</dbReference>